<evidence type="ECO:0000313" key="3">
    <source>
        <dbReference type="Proteomes" id="UP001419268"/>
    </source>
</evidence>
<feature type="region of interest" description="Disordered" evidence="1">
    <location>
        <begin position="1"/>
        <end position="31"/>
    </location>
</feature>
<feature type="compositionally biased region" description="Low complexity" evidence="1">
    <location>
        <begin position="14"/>
        <end position="31"/>
    </location>
</feature>
<evidence type="ECO:0000313" key="2">
    <source>
        <dbReference type="EMBL" id="KAK9167107.1"/>
    </source>
</evidence>
<accession>A0AAP0Q462</accession>
<keyword evidence="3" id="KW-1185">Reference proteome</keyword>
<gene>
    <name evidence="2" type="ORF">Scep_002298</name>
</gene>
<reference evidence="2 3" key="1">
    <citation type="submission" date="2024-01" db="EMBL/GenBank/DDBJ databases">
        <title>Genome assemblies of Stephania.</title>
        <authorList>
            <person name="Yang L."/>
        </authorList>
    </citation>
    <scope>NUCLEOTIDE SEQUENCE [LARGE SCALE GENOMIC DNA]</scope>
    <source>
        <strain evidence="2">JXDWG</strain>
        <tissue evidence="2">Leaf</tissue>
    </source>
</reference>
<proteinExistence type="predicted"/>
<sequence>MSLPAGSRRCPLDSAASSSSFRASAPSLSTSCWPESWFPRRSVRALLVGRPRHPSMASSLLLVRFGGVRYVDRNRALSRKNYKCTHVCASNEKSRGELHLFQTNRQ</sequence>
<organism evidence="2 3">
    <name type="scientific">Stephania cephalantha</name>
    <dbReference type="NCBI Taxonomy" id="152367"/>
    <lineage>
        <taxon>Eukaryota</taxon>
        <taxon>Viridiplantae</taxon>
        <taxon>Streptophyta</taxon>
        <taxon>Embryophyta</taxon>
        <taxon>Tracheophyta</taxon>
        <taxon>Spermatophyta</taxon>
        <taxon>Magnoliopsida</taxon>
        <taxon>Ranunculales</taxon>
        <taxon>Menispermaceae</taxon>
        <taxon>Menispermoideae</taxon>
        <taxon>Cissampelideae</taxon>
        <taxon>Stephania</taxon>
    </lineage>
</organism>
<protein>
    <submittedName>
        <fullName evidence="2">Uncharacterized protein</fullName>
    </submittedName>
</protein>
<dbReference type="AlphaFoldDB" id="A0AAP0Q462"/>
<name>A0AAP0Q462_9MAGN</name>
<dbReference type="EMBL" id="JBBNAG010000001">
    <property type="protein sequence ID" value="KAK9167107.1"/>
    <property type="molecule type" value="Genomic_DNA"/>
</dbReference>
<evidence type="ECO:0000256" key="1">
    <source>
        <dbReference type="SAM" id="MobiDB-lite"/>
    </source>
</evidence>
<dbReference type="Proteomes" id="UP001419268">
    <property type="component" value="Unassembled WGS sequence"/>
</dbReference>
<comment type="caution">
    <text evidence="2">The sequence shown here is derived from an EMBL/GenBank/DDBJ whole genome shotgun (WGS) entry which is preliminary data.</text>
</comment>